<dbReference type="AlphaFoldDB" id="A0A8S2YUR3"/>
<protein>
    <submittedName>
        <fullName evidence="2">Uncharacterized protein</fullName>
    </submittedName>
</protein>
<dbReference type="Proteomes" id="UP000676336">
    <property type="component" value="Unassembled WGS sequence"/>
</dbReference>
<name>A0A8S2YUR3_9BILA</name>
<dbReference type="EMBL" id="CAJOBI010097846">
    <property type="protein sequence ID" value="CAF4573565.1"/>
    <property type="molecule type" value="Genomic_DNA"/>
</dbReference>
<gene>
    <name evidence="2" type="ORF">SMN809_LOCUS37969</name>
</gene>
<sequence length="50" mass="5589">PSNKSDTQNDSTINNGQKSSSHQVISLTQLILSLDIEQWETLVDVFDIQT</sequence>
<organism evidence="2 3">
    <name type="scientific">Rotaria magnacalcarata</name>
    <dbReference type="NCBI Taxonomy" id="392030"/>
    <lineage>
        <taxon>Eukaryota</taxon>
        <taxon>Metazoa</taxon>
        <taxon>Spiralia</taxon>
        <taxon>Gnathifera</taxon>
        <taxon>Rotifera</taxon>
        <taxon>Eurotatoria</taxon>
        <taxon>Bdelloidea</taxon>
        <taxon>Philodinida</taxon>
        <taxon>Philodinidae</taxon>
        <taxon>Rotaria</taxon>
    </lineage>
</organism>
<proteinExistence type="predicted"/>
<accession>A0A8S2YUR3</accession>
<evidence type="ECO:0000256" key="1">
    <source>
        <dbReference type="SAM" id="MobiDB-lite"/>
    </source>
</evidence>
<evidence type="ECO:0000313" key="3">
    <source>
        <dbReference type="Proteomes" id="UP000676336"/>
    </source>
</evidence>
<feature type="region of interest" description="Disordered" evidence="1">
    <location>
        <begin position="1"/>
        <end position="23"/>
    </location>
</feature>
<feature type="non-terminal residue" evidence="2">
    <location>
        <position position="1"/>
    </location>
</feature>
<comment type="caution">
    <text evidence="2">The sequence shown here is derived from an EMBL/GenBank/DDBJ whole genome shotgun (WGS) entry which is preliminary data.</text>
</comment>
<evidence type="ECO:0000313" key="2">
    <source>
        <dbReference type="EMBL" id="CAF4573565.1"/>
    </source>
</evidence>
<reference evidence="2" key="1">
    <citation type="submission" date="2021-02" db="EMBL/GenBank/DDBJ databases">
        <authorList>
            <person name="Nowell W R."/>
        </authorList>
    </citation>
    <scope>NUCLEOTIDE SEQUENCE</scope>
</reference>